<protein>
    <recommendedName>
        <fullName evidence="1">UPF0311 protein GCM10011380_21200</fullName>
    </recommendedName>
</protein>
<dbReference type="Pfam" id="PF11578">
    <property type="entry name" value="DUF3237"/>
    <property type="match status" value="1"/>
</dbReference>
<dbReference type="AlphaFoldDB" id="A0A916T709"/>
<gene>
    <name evidence="3" type="ORF">GCM10011380_21200</name>
</gene>
<reference evidence="3" key="2">
    <citation type="submission" date="2020-09" db="EMBL/GenBank/DDBJ databases">
        <authorList>
            <person name="Sun Q."/>
            <person name="Zhou Y."/>
        </authorList>
    </citation>
    <scope>NUCLEOTIDE SEQUENCE</scope>
    <source>
        <strain evidence="3">CGMCC 1.15330</strain>
    </source>
</reference>
<evidence type="ECO:0000313" key="4">
    <source>
        <dbReference type="Proteomes" id="UP000623067"/>
    </source>
</evidence>
<evidence type="ECO:0000256" key="2">
    <source>
        <dbReference type="SAM" id="SignalP"/>
    </source>
</evidence>
<feature type="chain" id="PRO_5036792626" description="UPF0311 protein GCM10011380_21200" evidence="2">
    <location>
        <begin position="25"/>
        <end position="181"/>
    </location>
</feature>
<dbReference type="InterPro" id="IPR020915">
    <property type="entry name" value="UPF0311"/>
</dbReference>
<organism evidence="3 4">
    <name type="scientific">Sphingomonas metalli</name>
    <dbReference type="NCBI Taxonomy" id="1779358"/>
    <lineage>
        <taxon>Bacteria</taxon>
        <taxon>Pseudomonadati</taxon>
        <taxon>Pseudomonadota</taxon>
        <taxon>Alphaproteobacteria</taxon>
        <taxon>Sphingomonadales</taxon>
        <taxon>Sphingomonadaceae</taxon>
        <taxon>Sphingomonas</taxon>
    </lineage>
</organism>
<evidence type="ECO:0000256" key="1">
    <source>
        <dbReference type="HAMAP-Rule" id="MF_00775"/>
    </source>
</evidence>
<name>A0A916T709_9SPHN</name>
<proteinExistence type="inferred from homology"/>
<sequence length="181" mass="19260">MIGDTLGIACAVAMLGLAGAAAVAQDRPAANAPALRWAFSARVELAAPVEQGQVDGKRMRFVPITGGRVYGPRLSGTVLPGGGDWQAIGPDGLTEVNARYALRTADGTVIDIVNSGVRTATPAVSDRIARGEAVGPDDYYFRTVPRFTVGKGQHEWLRRTLFVARGVRLPDHVVIDFYEVT</sequence>
<dbReference type="EMBL" id="BMIH01000003">
    <property type="protein sequence ID" value="GGB31592.1"/>
    <property type="molecule type" value="Genomic_DNA"/>
</dbReference>
<dbReference type="RefSeq" id="WP_188658766.1">
    <property type="nucleotide sequence ID" value="NZ_BMIH01000003.1"/>
</dbReference>
<reference evidence="3" key="1">
    <citation type="journal article" date="2014" name="Int. J. Syst. Evol. Microbiol.">
        <title>Complete genome sequence of Corynebacterium casei LMG S-19264T (=DSM 44701T), isolated from a smear-ripened cheese.</title>
        <authorList>
            <consortium name="US DOE Joint Genome Institute (JGI-PGF)"/>
            <person name="Walter F."/>
            <person name="Albersmeier A."/>
            <person name="Kalinowski J."/>
            <person name="Ruckert C."/>
        </authorList>
    </citation>
    <scope>NUCLEOTIDE SEQUENCE</scope>
    <source>
        <strain evidence="3">CGMCC 1.15330</strain>
    </source>
</reference>
<keyword evidence="2" id="KW-0732">Signal</keyword>
<evidence type="ECO:0000313" key="3">
    <source>
        <dbReference type="EMBL" id="GGB31592.1"/>
    </source>
</evidence>
<comment type="similarity">
    <text evidence="1">Belongs to the UPF0311 family.</text>
</comment>
<dbReference type="PANTHER" id="PTHR37315:SF1">
    <property type="entry name" value="UPF0311 PROTEIN BLR7842"/>
    <property type="match status" value="1"/>
</dbReference>
<dbReference type="HAMAP" id="MF_00775">
    <property type="entry name" value="UPF0311"/>
    <property type="match status" value="1"/>
</dbReference>
<comment type="caution">
    <text evidence="3">The sequence shown here is derived from an EMBL/GenBank/DDBJ whole genome shotgun (WGS) entry which is preliminary data.</text>
</comment>
<accession>A0A916T709</accession>
<dbReference type="PANTHER" id="PTHR37315">
    <property type="entry name" value="UPF0311 PROTEIN BLR7842"/>
    <property type="match status" value="1"/>
</dbReference>
<feature type="signal peptide" evidence="2">
    <location>
        <begin position="1"/>
        <end position="24"/>
    </location>
</feature>
<keyword evidence="4" id="KW-1185">Reference proteome</keyword>
<dbReference type="Proteomes" id="UP000623067">
    <property type="component" value="Unassembled WGS sequence"/>
</dbReference>
<dbReference type="Gene3D" id="2.40.160.20">
    <property type="match status" value="1"/>
</dbReference>